<evidence type="ECO:0000256" key="4">
    <source>
        <dbReference type="ARBA" id="ARBA00022643"/>
    </source>
</evidence>
<dbReference type="InterPro" id="IPR052530">
    <property type="entry name" value="NAD(P)H_nitroreductase"/>
</dbReference>
<dbReference type="Proteomes" id="UP000326671">
    <property type="component" value="Unassembled WGS sequence"/>
</dbReference>
<dbReference type="InterPro" id="IPR029479">
    <property type="entry name" value="Nitroreductase"/>
</dbReference>
<keyword evidence="3" id="KW-0285">Flavoprotein</keyword>
<evidence type="ECO:0000256" key="5">
    <source>
        <dbReference type="ARBA" id="ARBA00022857"/>
    </source>
</evidence>
<evidence type="ECO:0000256" key="6">
    <source>
        <dbReference type="ARBA" id="ARBA00023002"/>
    </source>
</evidence>
<dbReference type="RefSeq" id="WP_150438024.1">
    <property type="nucleotide sequence ID" value="NZ_VYKL01000003.1"/>
</dbReference>
<evidence type="ECO:0000256" key="2">
    <source>
        <dbReference type="ARBA" id="ARBA00007118"/>
    </source>
</evidence>
<sequence length="161" mass="18259">MEILDIIYSRRNIKSFKSDPIDMEQINKWLQAGTMAPNHRMTEPWEVYIVGQETRAQLNHKADFWNAPVVLAVLSKHGATEVETYENILATACFVQNFNLAAWAEGVGTFWSSLGNNLQKREILGVPDGYDVIGVFGVGYPDEVSQPKERTIIEDKIKYLP</sequence>
<keyword evidence="10" id="KW-1185">Reference proteome</keyword>
<comment type="similarity">
    <text evidence="2">Belongs to the nitroreductase family.</text>
</comment>
<dbReference type="Gene3D" id="3.40.109.10">
    <property type="entry name" value="NADH Oxidase"/>
    <property type="match status" value="1"/>
</dbReference>
<accession>A0A5J5IBN8</accession>
<protein>
    <submittedName>
        <fullName evidence="9">Nitroreductase</fullName>
    </submittedName>
</protein>
<dbReference type="OrthoDB" id="9804207at2"/>
<dbReference type="SUPFAM" id="SSF55469">
    <property type="entry name" value="FMN-dependent nitroreductase-like"/>
    <property type="match status" value="1"/>
</dbReference>
<organism evidence="9 10">
    <name type="scientific">Niallia endozanthoxylica</name>
    <dbReference type="NCBI Taxonomy" id="2036016"/>
    <lineage>
        <taxon>Bacteria</taxon>
        <taxon>Bacillati</taxon>
        <taxon>Bacillota</taxon>
        <taxon>Bacilli</taxon>
        <taxon>Bacillales</taxon>
        <taxon>Bacillaceae</taxon>
        <taxon>Niallia</taxon>
    </lineage>
</organism>
<feature type="domain" description="Nitroreductase" evidence="8">
    <location>
        <begin position="57"/>
        <end position="140"/>
    </location>
</feature>
<evidence type="ECO:0000259" key="8">
    <source>
        <dbReference type="Pfam" id="PF00881"/>
    </source>
</evidence>
<dbReference type="EMBL" id="VYKL01000003">
    <property type="protein sequence ID" value="KAA9032419.1"/>
    <property type="molecule type" value="Genomic_DNA"/>
</dbReference>
<evidence type="ECO:0000256" key="7">
    <source>
        <dbReference type="ARBA" id="ARBA00023027"/>
    </source>
</evidence>
<dbReference type="CDD" id="cd02135">
    <property type="entry name" value="YdjA-like"/>
    <property type="match status" value="1"/>
</dbReference>
<proteinExistence type="inferred from homology"/>
<gene>
    <name evidence="9" type="ORF">F4V44_00500</name>
</gene>
<dbReference type="InterPro" id="IPR000415">
    <property type="entry name" value="Nitroreductase-like"/>
</dbReference>
<evidence type="ECO:0000256" key="3">
    <source>
        <dbReference type="ARBA" id="ARBA00022630"/>
    </source>
</evidence>
<keyword evidence="6" id="KW-0560">Oxidoreductase</keyword>
<dbReference type="GO" id="GO:0016491">
    <property type="term" value="F:oxidoreductase activity"/>
    <property type="evidence" value="ECO:0007669"/>
    <property type="project" value="UniProtKB-KW"/>
</dbReference>
<dbReference type="AlphaFoldDB" id="A0A5J5IBN8"/>
<dbReference type="Pfam" id="PF00881">
    <property type="entry name" value="Nitroreductase"/>
    <property type="match status" value="1"/>
</dbReference>
<evidence type="ECO:0000313" key="9">
    <source>
        <dbReference type="EMBL" id="KAA9032419.1"/>
    </source>
</evidence>
<dbReference type="InterPro" id="IPR026021">
    <property type="entry name" value="YdjA-like"/>
</dbReference>
<dbReference type="PANTHER" id="PTHR43821:SF1">
    <property type="entry name" value="NAD(P)H NITROREDUCTASE YDJA-RELATED"/>
    <property type="match status" value="1"/>
</dbReference>
<keyword evidence="4" id="KW-0288">FMN</keyword>
<name>A0A5J5IBN8_9BACI</name>
<comment type="cofactor">
    <cofactor evidence="1">
        <name>FMN</name>
        <dbReference type="ChEBI" id="CHEBI:58210"/>
    </cofactor>
</comment>
<evidence type="ECO:0000313" key="10">
    <source>
        <dbReference type="Proteomes" id="UP000326671"/>
    </source>
</evidence>
<comment type="caution">
    <text evidence="9">The sequence shown here is derived from an EMBL/GenBank/DDBJ whole genome shotgun (WGS) entry which is preliminary data.</text>
</comment>
<dbReference type="PANTHER" id="PTHR43821">
    <property type="entry name" value="NAD(P)H NITROREDUCTASE YDJA-RELATED"/>
    <property type="match status" value="1"/>
</dbReference>
<reference evidence="9 10" key="1">
    <citation type="submission" date="2019-09" db="EMBL/GenBank/DDBJ databases">
        <title>Whole genome sequences of isolates from the Mars Exploration Rovers.</title>
        <authorList>
            <person name="Seuylemezian A."/>
            <person name="Vaishampayan P."/>
        </authorList>
    </citation>
    <scope>NUCLEOTIDE SEQUENCE [LARGE SCALE GENOMIC DNA]</scope>
    <source>
        <strain evidence="9 10">MER_TA_151</strain>
    </source>
</reference>
<evidence type="ECO:0000256" key="1">
    <source>
        <dbReference type="ARBA" id="ARBA00001917"/>
    </source>
</evidence>
<keyword evidence="7" id="KW-0520">NAD</keyword>
<keyword evidence="5" id="KW-0521">NADP</keyword>